<evidence type="ECO:0000313" key="2">
    <source>
        <dbReference type="Proteomes" id="UP000000768"/>
    </source>
</evidence>
<proteinExistence type="predicted"/>
<dbReference type="InParanoid" id="A0A1B6QGK1"/>
<dbReference type="AlphaFoldDB" id="A0A1B6QGK1"/>
<reference evidence="2" key="2">
    <citation type="journal article" date="2018" name="Plant J.">
        <title>The Sorghum bicolor reference genome: improved assembly, gene annotations, a transcriptome atlas, and signatures of genome organization.</title>
        <authorList>
            <person name="McCormick R.F."/>
            <person name="Truong S.K."/>
            <person name="Sreedasyam A."/>
            <person name="Jenkins J."/>
            <person name="Shu S."/>
            <person name="Sims D."/>
            <person name="Kennedy M."/>
            <person name="Amirebrahimi M."/>
            <person name="Weers B.D."/>
            <person name="McKinley B."/>
            <person name="Mattison A."/>
            <person name="Morishige D.T."/>
            <person name="Grimwood J."/>
            <person name="Schmutz J."/>
            <person name="Mullet J.E."/>
        </authorList>
    </citation>
    <scope>NUCLEOTIDE SEQUENCE [LARGE SCALE GENOMIC DNA]</scope>
    <source>
        <strain evidence="2">cv. BTx623</strain>
    </source>
</reference>
<dbReference type="Gramene" id="KXG37051">
    <property type="protein sequence ID" value="KXG37051"/>
    <property type="gene ID" value="SORBI_3002G431500"/>
</dbReference>
<organism evidence="1 2">
    <name type="scientific">Sorghum bicolor</name>
    <name type="common">Sorghum</name>
    <name type="synonym">Sorghum vulgare</name>
    <dbReference type="NCBI Taxonomy" id="4558"/>
    <lineage>
        <taxon>Eukaryota</taxon>
        <taxon>Viridiplantae</taxon>
        <taxon>Streptophyta</taxon>
        <taxon>Embryophyta</taxon>
        <taxon>Tracheophyta</taxon>
        <taxon>Spermatophyta</taxon>
        <taxon>Magnoliopsida</taxon>
        <taxon>Liliopsida</taxon>
        <taxon>Poales</taxon>
        <taxon>Poaceae</taxon>
        <taxon>PACMAD clade</taxon>
        <taxon>Panicoideae</taxon>
        <taxon>Andropogonodae</taxon>
        <taxon>Andropogoneae</taxon>
        <taxon>Sorghinae</taxon>
        <taxon>Sorghum</taxon>
    </lineage>
</organism>
<dbReference type="EMBL" id="CM000761">
    <property type="protein sequence ID" value="KXG37051.1"/>
    <property type="molecule type" value="Genomic_DNA"/>
</dbReference>
<reference evidence="1 2" key="1">
    <citation type="journal article" date="2009" name="Nature">
        <title>The Sorghum bicolor genome and the diversification of grasses.</title>
        <authorList>
            <person name="Paterson A.H."/>
            <person name="Bowers J.E."/>
            <person name="Bruggmann R."/>
            <person name="Dubchak I."/>
            <person name="Grimwood J."/>
            <person name="Gundlach H."/>
            <person name="Haberer G."/>
            <person name="Hellsten U."/>
            <person name="Mitros T."/>
            <person name="Poliakov A."/>
            <person name="Schmutz J."/>
            <person name="Spannagl M."/>
            <person name="Tang H."/>
            <person name="Wang X."/>
            <person name="Wicker T."/>
            <person name="Bharti A.K."/>
            <person name="Chapman J."/>
            <person name="Feltus F.A."/>
            <person name="Gowik U."/>
            <person name="Grigoriev I.V."/>
            <person name="Lyons E."/>
            <person name="Maher C.A."/>
            <person name="Martis M."/>
            <person name="Narechania A."/>
            <person name="Otillar R.P."/>
            <person name="Penning B.W."/>
            <person name="Salamov A.A."/>
            <person name="Wang Y."/>
            <person name="Zhang L."/>
            <person name="Carpita N.C."/>
            <person name="Freeling M."/>
            <person name="Gingle A.R."/>
            <person name="Hash C.T."/>
            <person name="Keller B."/>
            <person name="Klein P."/>
            <person name="Kresovich S."/>
            <person name="McCann M.C."/>
            <person name="Ming R."/>
            <person name="Peterson D.G."/>
            <person name="Mehboob-ur-Rahman"/>
            <person name="Ware D."/>
            <person name="Westhoff P."/>
            <person name="Mayer K.F."/>
            <person name="Messing J."/>
            <person name="Rokhsar D.S."/>
        </authorList>
    </citation>
    <scope>NUCLEOTIDE SEQUENCE [LARGE SCALE GENOMIC DNA]</scope>
    <source>
        <strain evidence="2">cv. BTx623</strain>
    </source>
</reference>
<name>A0A1B6QGK1_SORBI</name>
<gene>
    <name evidence="1" type="ORF">SORBI_3002G431500</name>
</gene>
<accession>A0A1B6QGK1</accession>
<keyword evidence="2" id="KW-1185">Reference proteome</keyword>
<evidence type="ECO:0000313" key="1">
    <source>
        <dbReference type="EMBL" id="KXG37051.1"/>
    </source>
</evidence>
<sequence>MAKSNLGEIDSEIEIWQEPYLAIWVAPPLATPPCSQGPPPGPSSLSATFLPPRVIVLCEHGYLSFHADLEQNNEPGESPFIS</sequence>
<protein>
    <submittedName>
        <fullName evidence="1">Uncharacterized protein</fullName>
    </submittedName>
</protein>
<dbReference type="Proteomes" id="UP000000768">
    <property type="component" value="Chromosome 2"/>
</dbReference>